<name>A0A6H0XRU3_9PEZI</name>
<gene>
    <name evidence="2" type="ORF">AMS68_002707</name>
</gene>
<feature type="transmembrane region" description="Helical" evidence="1">
    <location>
        <begin position="16"/>
        <end position="43"/>
    </location>
</feature>
<accession>A0A6H0XRU3</accession>
<dbReference type="EMBL" id="CP051140">
    <property type="protein sequence ID" value="QIW97189.1"/>
    <property type="molecule type" value="Genomic_DNA"/>
</dbReference>
<protein>
    <recommendedName>
        <fullName evidence="4">DUF4149 domain-containing protein</fullName>
    </recommendedName>
</protein>
<evidence type="ECO:0000313" key="2">
    <source>
        <dbReference type="EMBL" id="QIW97189.1"/>
    </source>
</evidence>
<dbReference type="Proteomes" id="UP000503462">
    <property type="component" value="Chromosome 2"/>
</dbReference>
<keyword evidence="3" id="KW-1185">Reference proteome</keyword>
<dbReference type="AlphaFoldDB" id="A0A6H0XRU3"/>
<sequence length="180" mass="19581">MSGIGNIRPRGGHLGLILPLCTASATVGMTIFQYPMLLAFLNARPTITGKPMSRFFDALAVPAIASIVPTTLVSAISGLVCARWLRTHVTLETTSVSNWYLYGSVFAVGHLAFVPLVAGPIKRMAEAGRDVITRSEEEIEKANEKELKQWLIVHTVRTLTVDLFALVCFAEGVAQSLWII</sequence>
<evidence type="ECO:0008006" key="4">
    <source>
        <dbReference type="Google" id="ProtNLM"/>
    </source>
</evidence>
<feature type="transmembrane region" description="Helical" evidence="1">
    <location>
        <begin position="99"/>
        <end position="119"/>
    </location>
</feature>
<dbReference type="OrthoDB" id="1523883at2759"/>
<keyword evidence="1" id="KW-1133">Transmembrane helix</keyword>
<keyword evidence="1" id="KW-0472">Membrane</keyword>
<reference evidence="2 3" key="1">
    <citation type="journal article" date="2016" name="Sci. Rep.">
        <title>Peltaster fructicola genome reveals evolution from an invasive phytopathogen to an ectophytic parasite.</title>
        <authorList>
            <person name="Xu C."/>
            <person name="Chen H."/>
            <person name="Gleason M.L."/>
            <person name="Xu J.R."/>
            <person name="Liu H."/>
            <person name="Zhang R."/>
            <person name="Sun G."/>
        </authorList>
    </citation>
    <scope>NUCLEOTIDE SEQUENCE [LARGE SCALE GENOMIC DNA]</scope>
    <source>
        <strain evidence="2 3">LNHT1506</strain>
    </source>
</reference>
<keyword evidence="1" id="KW-0812">Transmembrane</keyword>
<evidence type="ECO:0000256" key="1">
    <source>
        <dbReference type="SAM" id="Phobius"/>
    </source>
</evidence>
<feature type="transmembrane region" description="Helical" evidence="1">
    <location>
        <begin position="55"/>
        <end position="79"/>
    </location>
</feature>
<evidence type="ECO:0000313" key="3">
    <source>
        <dbReference type="Proteomes" id="UP000503462"/>
    </source>
</evidence>
<organism evidence="2 3">
    <name type="scientific">Peltaster fructicola</name>
    <dbReference type="NCBI Taxonomy" id="286661"/>
    <lineage>
        <taxon>Eukaryota</taxon>
        <taxon>Fungi</taxon>
        <taxon>Dikarya</taxon>
        <taxon>Ascomycota</taxon>
        <taxon>Pezizomycotina</taxon>
        <taxon>Dothideomycetes</taxon>
        <taxon>Dothideomycetes incertae sedis</taxon>
        <taxon>Peltaster</taxon>
    </lineage>
</organism>
<proteinExistence type="predicted"/>